<dbReference type="SUPFAM" id="SSF56112">
    <property type="entry name" value="Protein kinase-like (PK-like)"/>
    <property type="match status" value="2"/>
</dbReference>
<dbReference type="Proteomes" id="UP000615446">
    <property type="component" value="Unassembled WGS sequence"/>
</dbReference>
<evidence type="ECO:0000256" key="1">
    <source>
        <dbReference type="PROSITE-ProRule" id="PRU10141"/>
    </source>
</evidence>
<dbReference type="PANTHER" id="PTHR43628">
    <property type="entry name" value="ACTIVATOR OF C KINASE PROTEIN 1-RELATED"/>
    <property type="match status" value="1"/>
</dbReference>
<dbReference type="InterPro" id="IPR052945">
    <property type="entry name" value="Mitotic_Regulator"/>
</dbReference>
<feature type="binding site" evidence="1">
    <location>
        <position position="683"/>
    </location>
    <ligand>
        <name>ATP</name>
        <dbReference type="ChEBI" id="CHEBI:30616"/>
    </ligand>
</feature>
<dbReference type="SUPFAM" id="SSF81901">
    <property type="entry name" value="HCP-like"/>
    <property type="match status" value="2"/>
</dbReference>
<evidence type="ECO:0000313" key="4">
    <source>
        <dbReference type="Proteomes" id="UP000615446"/>
    </source>
</evidence>
<keyword evidence="1" id="KW-0547">Nucleotide-binding</keyword>
<dbReference type="InterPro" id="IPR006597">
    <property type="entry name" value="Sel1-like"/>
</dbReference>
<dbReference type="PRINTS" id="PR00109">
    <property type="entry name" value="TYRKINASE"/>
</dbReference>
<keyword evidence="3" id="KW-0418">Kinase</keyword>
<keyword evidence="1" id="KW-0067">ATP-binding</keyword>
<evidence type="ECO:0000313" key="3">
    <source>
        <dbReference type="EMBL" id="GES87961.1"/>
    </source>
</evidence>
<dbReference type="InterPro" id="IPR000719">
    <property type="entry name" value="Prot_kinase_dom"/>
</dbReference>
<dbReference type="Pfam" id="PF07714">
    <property type="entry name" value="PK_Tyr_Ser-Thr"/>
    <property type="match status" value="2"/>
</dbReference>
<proteinExistence type="predicted"/>
<dbReference type="InterPro" id="IPR017441">
    <property type="entry name" value="Protein_kinase_ATP_BS"/>
</dbReference>
<dbReference type="InterPro" id="IPR011009">
    <property type="entry name" value="Kinase-like_dom_sf"/>
</dbReference>
<feature type="domain" description="Protein kinase" evidence="2">
    <location>
        <begin position="37"/>
        <end position="305"/>
    </location>
</feature>
<reference evidence="3" key="1">
    <citation type="submission" date="2019-10" db="EMBL/GenBank/DDBJ databases">
        <title>Conservation and host-specific expression of non-tandemly repeated heterogenous ribosome RNA gene in arbuscular mycorrhizal fungi.</title>
        <authorList>
            <person name="Maeda T."/>
            <person name="Kobayashi Y."/>
            <person name="Nakagawa T."/>
            <person name="Ezawa T."/>
            <person name="Yamaguchi K."/>
            <person name="Bino T."/>
            <person name="Nishimoto Y."/>
            <person name="Shigenobu S."/>
            <person name="Kawaguchi M."/>
        </authorList>
    </citation>
    <scope>NUCLEOTIDE SEQUENCE</scope>
    <source>
        <strain evidence="3">HR1</strain>
    </source>
</reference>
<organism evidence="3 4">
    <name type="scientific">Rhizophagus clarus</name>
    <dbReference type="NCBI Taxonomy" id="94130"/>
    <lineage>
        <taxon>Eukaryota</taxon>
        <taxon>Fungi</taxon>
        <taxon>Fungi incertae sedis</taxon>
        <taxon>Mucoromycota</taxon>
        <taxon>Glomeromycotina</taxon>
        <taxon>Glomeromycetes</taxon>
        <taxon>Glomerales</taxon>
        <taxon>Glomeraceae</taxon>
        <taxon>Rhizophagus</taxon>
    </lineage>
</organism>
<feature type="domain" description="Protein kinase" evidence="2">
    <location>
        <begin position="644"/>
        <end position="977"/>
    </location>
</feature>
<dbReference type="EMBL" id="BLAL01000175">
    <property type="protein sequence ID" value="GES87961.1"/>
    <property type="molecule type" value="Genomic_DNA"/>
</dbReference>
<evidence type="ECO:0000259" key="2">
    <source>
        <dbReference type="PROSITE" id="PS50011"/>
    </source>
</evidence>
<keyword evidence="3" id="KW-0808">Transferase</keyword>
<dbReference type="SMART" id="SM00671">
    <property type="entry name" value="SEL1"/>
    <property type="match status" value="10"/>
</dbReference>
<dbReference type="PROSITE" id="PS00107">
    <property type="entry name" value="PROTEIN_KINASE_ATP"/>
    <property type="match status" value="1"/>
</dbReference>
<sequence>MSNNTEPKVIGDTNDWIDWIEESIAKKQIKFYDYKHFDNTQEIGSGSLGKVYRANWKNSHGYLALKSFINFNIAAEEIVNELKLRREVDFHENIIRFYGITTENQNDNSKKYLLVMEYADSGTLRNYLSERFVNLTWNDKFNLALQLVNAISFLHDGEIAHRDLNPNNILVQKNTIKLADFGLSNRIKESFNFQSNLFKSIAYVDPQIFNVKKNSKNQIQIYSLNKKSDIYSIGVLLWEISSGRSPFFNEPNDFGLAMKILNGLREKPILHTPEDYIKIYTDCWNNEPDNRPTINQVFSKLNAIISDFQENEYNVDIQLLSEQLPNPNNEVPENIINNSLNKQIIRKFNRINIKEIEPLISSNLILNDFELVVNEIIHFLEDVEMTVIRKNKIIKYLNIHNISLQEIYNWLLSDQNNSNSVFLLGVFNHFGITIGVDEHKAFKLYLKAANSGNLSGMISLGNCYDKGIGTGVDKQKAFELYQNAANLGSKRGIYSIGYCYFNGIGTSINIQKAFELFQKATNLGITLGMTYLGYCYDNGIGTNIDKQKAFELYQMAANLGYYIAQYNLAIMYEYGDGVKMDINQAINWYKKSAEQGIISAVKIFLQCQNINAELKFTGNTNEWIDWIEESITKNKIEYYDYKHFNNIQEIGFGSFGKVYRANYKNSHNYLTLKSFFNFNIAIKEIVNEIKLQREVDFHENIIRFYGITTEIQSDSSKKYFLVMEYADNGVLRNYLNENFENLTWNDKINLALQLANAISYLHDKEIVHRDLHSNNILSDVYSIVILLWEISCGRPPFYNKPYNVSLATEILQGLIEKPNPNTPENCWNNEPNNRPNIDQVVTKLNTIISGFQQNEYNADIQLSNEQLLKPNNGISENDINNSLHKKMSQIIQNFSRINIKEIGPSISSNLIRNDFELIVNEIIFLFENVEIEKKKYETINFLNNYNVSLQKIYNWLLNNQDNSNSIFLLGVFNHFGIEGNVDKQKAFELYQKAANSENVFGMTSLGYCYGNGSGTSLNKQKAFNLYQKAANLGSVRGMHNLACCYRTGDGTNINGQKAFELYQKCANLGNVIRISDLGYCHENGIGTSVDEQEAFELYQKAANLGYYLAQYNLACMHKIGKGVERDKDQAIY</sequence>
<dbReference type="GO" id="GO:0005524">
    <property type="term" value="F:ATP binding"/>
    <property type="evidence" value="ECO:0007669"/>
    <property type="project" value="UniProtKB-UniRule"/>
</dbReference>
<dbReference type="OrthoDB" id="272077at2759"/>
<comment type="caution">
    <text evidence="3">The sequence shown here is derived from an EMBL/GenBank/DDBJ whole genome shotgun (WGS) entry which is preliminary data.</text>
</comment>
<dbReference type="PROSITE" id="PS50011">
    <property type="entry name" value="PROTEIN_KINASE_DOM"/>
    <property type="match status" value="2"/>
</dbReference>
<dbReference type="InterPro" id="IPR001245">
    <property type="entry name" value="Ser-Thr/Tyr_kinase_cat_dom"/>
</dbReference>
<name>A0A8H3LL57_9GLOM</name>
<dbReference type="PANTHER" id="PTHR43628:SF1">
    <property type="entry name" value="CHITIN SYNTHASE REGULATORY FACTOR 2-RELATED"/>
    <property type="match status" value="1"/>
</dbReference>
<dbReference type="Gene3D" id="1.25.40.10">
    <property type="entry name" value="Tetratricopeptide repeat domain"/>
    <property type="match status" value="2"/>
</dbReference>
<dbReference type="Gene3D" id="1.10.510.10">
    <property type="entry name" value="Transferase(Phosphotransferase) domain 1"/>
    <property type="match status" value="3"/>
</dbReference>
<accession>A0A8H3LL57</accession>
<protein>
    <submittedName>
        <fullName evidence="3">Kinase-like domain-containing protein</fullName>
    </submittedName>
</protein>
<dbReference type="GO" id="GO:0004672">
    <property type="term" value="F:protein kinase activity"/>
    <property type="evidence" value="ECO:0007669"/>
    <property type="project" value="InterPro"/>
</dbReference>
<gene>
    <name evidence="3" type="ORF">RCL2_001492600</name>
</gene>
<dbReference type="AlphaFoldDB" id="A0A8H3LL57"/>
<dbReference type="Pfam" id="PF08238">
    <property type="entry name" value="Sel1"/>
    <property type="match status" value="10"/>
</dbReference>
<dbReference type="InterPro" id="IPR011990">
    <property type="entry name" value="TPR-like_helical_dom_sf"/>
</dbReference>